<reference evidence="14 15" key="1">
    <citation type="journal article" date="2011" name="Nature">
        <title>Genome sequencing reveals insights into physiology and longevity of the naked mole rat.</title>
        <authorList>
            <person name="Kim E.B."/>
            <person name="Fang X."/>
            <person name="Fushan A.A."/>
            <person name="Huang Z."/>
            <person name="Lobanov A.V."/>
            <person name="Han L."/>
            <person name="Marino S.M."/>
            <person name="Sun X."/>
            <person name="Turanov A.A."/>
            <person name="Yang P."/>
            <person name="Yim S.H."/>
            <person name="Zhao X."/>
            <person name="Kasaikina M.V."/>
            <person name="Stoletzki N."/>
            <person name="Peng C."/>
            <person name="Polak P."/>
            <person name="Xiong Z."/>
            <person name="Kiezun A."/>
            <person name="Zhu Y."/>
            <person name="Chen Y."/>
            <person name="Kryukov G.V."/>
            <person name="Zhang Q."/>
            <person name="Peshkin L."/>
            <person name="Yang L."/>
            <person name="Bronson R.T."/>
            <person name="Buffenstein R."/>
            <person name="Wang B."/>
            <person name="Han C."/>
            <person name="Li Q."/>
            <person name="Chen L."/>
            <person name="Zhao W."/>
            <person name="Sunyaev S.R."/>
            <person name="Park T.J."/>
            <person name="Zhang G."/>
            <person name="Wang J."/>
            <person name="Gladyshev V.N."/>
        </authorList>
    </citation>
    <scope>NUCLEOTIDE SEQUENCE [LARGE SCALE GENOMIC DNA]</scope>
</reference>
<evidence type="ECO:0000256" key="7">
    <source>
        <dbReference type="ARBA" id="ARBA00022989"/>
    </source>
</evidence>
<dbReference type="InterPro" id="IPR017452">
    <property type="entry name" value="GPCR_Rhodpsn_7TM"/>
</dbReference>
<organism evidence="14 15">
    <name type="scientific">Heterocephalus glaber</name>
    <name type="common">Naked mole rat</name>
    <dbReference type="NCBI Taxonomy" id="10181"/>
    <lineage>
        <taxon>Eukaryota</taxon>
        <taxon>Metazoa</taxon>
        <taxon>Chordata</taxon>
        <taxon>Craniata</taxon>
        <taxon>Vertebrata</taxon>
        <taxon>Euteleostomi</taxon>
        <taxon>Mammalia</taxon>
        <taxon>Eutheria</taxon>
        <taxon>Euarchontoglires</taxon>
        <taxon>Glires</taxon>
        <taxon>Rodentia</taxon>
        <taxon>Hystricomorpha</taxon>
        <taxon>Bathyergidae</taxon>
        <taxon>Heterocephalus</taxon>
    </lineage>
</organism>
<comment type="similarity">
    <text evidence="2">Belongs to the G-protein coupled receptor 1 family.</text>
</comment>
<evidence type="ECO:0000256" key="12">
    <source>
        <dbReference type="SAM" id="Phobius"/>
    </source>
</evidence>
<dbReference type="InParanoid" id="G5C3Z6"/>
<evidence type="ECO:0000256" key="9">
    <source>
        <dbReference type="ARBA" id="ARBA00023136"/>
    </source>
</evidence>
<evidence type="ECO:0000256" key="6">
    <source>
        <dbReference type="ARBA" id="ARBA00022725"/>
    </source>
</evidence>
<feature type="transmembrane region" description="Helical" evidence="12">
    <location>
        <begin position="33"/>
        <end position="54"/>
    </location>
</feature>
<evidence type="ECO:0000256" key="3">
    <source>
        <dbReference type="ARBA" id="ARBA00022475"/>
    </source>
</evidence>
<dbReference type="EMBL" id="JH173259">
    <property type="protein sequence ID" value="EHB16257.1"/>
    <property type="molecule type" value="Genomic_DNA"/>
</dbReference>
<dbReference type="AlphaFoldDB" id="G5C3Z6"/>
<proteinExistence type="inferred from homology"/>
<dbReference type="PRINTS" id="PR00237">
    <property type="entry name" value="GPCRRHODOPSN"/>
</dbReference>
<evidence type="ECO:0000256" key="11">
    <source>
        <dbReference type="ARBA" id="ARBA00023224"/>
    </source>
</evidence>
<dbReference type="InterPro" id="IPR000276">
    <property type="entry name" value="GPCR_Rhodpsn"/>
</dbReference>
<dbReference type="GO" id="GO:0007608">
    <property type="term" value="P:sensory perception of smell"/>
    <property type="evidence" value="ECO:0007669"/>
    <property type="project" value="UniProtKB-KW"/>
</dbReference>
<comment type="subcellular location">
    <subcellularLocation>
        <location evidence="1">Cell membrane</location>
        <topology evidence="1">Multi-pass membrane protein</topology>
    </subcellularLocation>
</comment>
<keyword evidence="6" id="KW-0552">Olfaction</keyword>
<sequence>ERRMVEGNCSALNEFIFLGITGNRDIKLSLFPVFLLVYLFGLLANLGMVTVIMVDPYLHPPMYFFLSHLTLCDLCYSIAIGSKMLVNLVAQSRSISFLVCALWFLTFYIFADSEYLLLVVMAFDQYRAINSPLLYTAHMSSRLCSLLVGTILFMYFHLSSSYSLDQDKMISLFYTLVIPMLNLLIYSLWNKDVKEALQKMRNKKWF</sequence>
<dbReference type="FunFam" id="1.10.1220.70:FF:000001">
    <property type="entry name" value="Olfactory receptor"/>
    <property type="match status" value="1"/>
</dbReference>
<keyword evidence="11" id="KW-0807">Transducer</keyword>
<evidence type="ECO:0000256" key="1">
    <source>
        <dbReference type="ARBA" id="ARBA00004651"/>
    </source>
</evidence>
<evidence type="ECO:0000256" key="8">
    <source>
        <dbReference type="ARBA" id="ARBA00023040"/>
    </source>
</evidence>
<feature type="transmembrane region" description="Helical" evidence="12">
    <location>
        <begin position="139"/>
        <end position="158"/>
    </location>
</feature>
<feature type="non-terminal residue" evidence="14">
    <location>
        <position position="1"/>
    </location>
</feature>
<dbReference type="GO" id="GO:0004930">
    <property type="term" value="F:G protein-coupled receptor activity"/>
    <property type="evidence" value="ECO:0007669"/>
    <property type="project" value="UniProtKB-KW"/>
</dbReference>
<dbReference type="PROSITE" id="PS50262">
    <property type="entry name" value="G_PROTEIN_RECEP_F1_2"/>
    <property type="match status" value="1"/>
</dbReference>
<dbReference type="Gene3D" id="1.20.1070.10">
    <property type="entry name" value="Rhodopsin 7-helix transmembrane proteins"/>
    <property type="match status" value="1"/>
</dbReference>
<keyword evidence="7 12" id="KW-1133">Transmembrane helix</keyword>
<name>G5C3Z6_HETGA</name>
<keyword evidence="9 12" id="KW-0472">Membrane</keyword>
<accession>G5C3Z6</accession>
<evidence type="ECO:0000256" key="5">
    <source>
        <dbReference type="ARBA" id="ARBA00022692"/>
    </source>
</evidence>
<dbReference type="Proteomes" id="UP000006813">
    <property type="component" value="Unassembled WGS sequence"/>
</dbReference>
<evidence type="ECO:0000313" key="15">
    <source>
        <dbReference type="Proteomes" id="UP000006813"/>
    </source>
</evidence>
<keyword evidence="5 12" id="KW-0812">Transmembrane</keyword>
<protein>
    <submittedName>
        <fullName evidence="14">Olfactory receptor 5W2</fullName>
    </submittedName>
</protein>
<evidence type="ECO:0000256" key="4">
    <source>
        <dbReference type="ARBA" id="ARBA00022606"/>
    </source>
</evidence>
<keyword evidence="3" id="KW-1003">Cell membrane</keyword>
<feature type="domain" description="G-protein coupled receptors family 1 profile" evidence="13">
    <location>
        <begin position="44"/>
        <end position="154"/>
    </location>
</feature>
<gene>
    <name evidence="14" type="ORF">GW7_11915</name>
</gene>
<dbReference type="PANTHER" id="PTHR48018">
    <property type="entry name" value="OLFACTORY RECEPTOR"/>
    <property type="match status" value="1"/>
</dbReference>
<evidence type="ECO:0000256" key="2">
    <source>
        <dbReference type="ARBA" id="ARBA00010663"/>
    </source>
</evidence>
<evidence type="ECO:0000313" key="14">
    <source>
        <dbReference type="EMBL" id="EHB16257.1"/>
    </source>
</evidence>
<dbReference type="Pfam" id="PF00001">
    <property type="entry name" value="7tm_1"/>
    <property type="match status" value="1"/>
</dbReference>
<keyword evidence="4" id="KW-0716">Sensory transduction</keyword>
<dbReference type="GO" id="GO:0005886">
    <property type="term" value="C:plasma membrane"/>
    <property type="evidence" value="ECO:0007669"/>
    <property type="project" value="UniProtKB-SubCell"/>
</dbReference>
<dbReference type="SUPFAM" id="SSF81321">
    <property type="entry name" value="Family A G protein-coupled receptor-like"/>
    <property type="match status" value="1"/>
</dbReference>
<dbReference type="STRING" id="10181.G5C3Z6"/>
<feature type="transmembrane region" description="Helical" evidence="12">
    <location>
        <begin position="170"/>
        <end position="189"/>
    </location>
</feature>
<evidence type="ECO:0000256" key="10">
    <source>
        <dbReference type="ARBA" id="ARBA00023170"/>
    </source>
</evidence>
<evidence type="ECO:0000259" key="13">
    <source>
        <dbReference type="PROSITE" id="PS50262"/>
    </source>
</evidence>
<keyword evidence="8" id="KW-0297">G-protein coupled receptor</keyword>
<keyword evidence="10 14" id="KW-0675">Receptor</keyword>